<dbReference type="RefSeq" id="WP_311426110.1">
    <property type="nucleotide sequence ID" value="NZ_JAVRIA010000001.1"/>
</dbReference>
<keyword evidence="2" id="KW-1185">Reference proteome</keyword>
<organism evidence="1 2">
    <name type="scientific">Microcosmobacter mediterraneus</name>
    <dbReference type="NCBI Taxonomy" id="3075607"/>
    <lineage>
        <taxon>Bacteria</taxon>
        <taxon>Pseudomonadati</taxon>
        <taxon>Bacteroidota</taxon>
        <taxon>Flavobacteriia</taxon>
        <taxon>Flavobacteriales</taxon>
        <taxon>Flavobacteriaceae</taxon>
        <taxon>Microcosmobacter</taxon>
    </lineage>
</organism>
<accession>A0ABU2YHQ3</accession>
<proteinExistence type="predicted"/>
<evidence type="ECO:0008006" key="3">
    <source>
        <dbReference type="Google" id="ProtNLM"/>
    </source>
</evidence>
<dbReference type="Proteomes" id="UP001259492">
    <property type="component" value="Unassembled WGS sequence"/>
</dbReference>
<evidence type="ECO:0000313" key="2">
    <source>
        <dbReference type="Proteomes" id="UP001259492"/>
    </source>
</evidence>
<dbReference type="Gene3D" id="3.40.50.2000">
    <property type="entry name" value="Glycogen Phosphorylase B"/>
    <property type="match status" value="1"/>
</dbReference>
<dbReference type="SUPFAM" id="SSF53756">
    <property type="entry name" value="UDP-Glycosyltransferase/glycogen phosphorylase"/>
    <property type="match status" value="1"/>
</dbReference>
<gene>
    <name evidence="1" type="ORF">RM697_01700</name>
</gene>
<name>A0ABU2YHQ3_9FLAO</name>
<reference evidence="1 2" key="1">
    <citation type="submission" date="2023-09" db="EMBL/GenBank/DDBJ databases">
        <authorList>
            <person name="Rey-Velasco X."/>
        </authorList>
    </citation>
    <scope>NUCLEOTIDE SEQUENCE [LARGE SCALE GENOMIC DNA]</scope>
    <source>
        <strain evidence="1 2">W332</strain>
    </source>
</reference>
<evidence type="ECO:0000313" key="1">
    <source>
        <dbReference type="EMBL" id="MDT0557342.1"/>
    </source>
</evidence>
<comment type="caution">
    <text evidence="1">The sequence shown here is derived from an EMBL/GenBank/DDBJ whole genome shotgun (WGS) entry which is preliminary data.</text>
</comment>
<sequence length="348" mass="41137">MKIFIPAQKDANLFFDEVITNSKHTYDFNNFDKYNPTYKIVLIHWPEQIFNWKEPLDQELIALRKAIKVWKKKSRIFYVVHNLERHLGMTPNFKALYDLIIYNADEFIHLGSFSEELFKTIYPLKKHSVIFHPLYKNSFEQYCKSLARQKLGISENSLVVISPGKIRSHEEATLLKDTFNEVKRKDKILLVPNMYKKELKLEFKGRYLLKKIIDIKKIIEYFHNGLHLKKFRFSFSFVDRLTLSLMMSASDVVFIPRIKSLNSGNIFLGLTFKKIVVGPNIGNIGEFLDLFDFPKFNPKNIEESKVALKSAIELYESNSYKYINEKLENFYPINVAKKWDMLFNESLK</sequence>
<dbReference type="EMBL" id="JAVRIA010000001">
    <property type="protein sequence ID" value="MDT0557342.1"/>
    <property type="molecule type" value="Genomic_DNA"/>
</dbReference>
<protein>
    <recommendedName>
        <fullName evidence="3">Glycosyltransferase</fullName>
    </recommendedName>
</protein>